<dbReference type="Proteomes" id="UP001353858">
    <property type="component" value="Unassembled WGS sequence"/>
</dbReference>
<sequence length="778" mass="86811">MDRDDNFWMSKVKKYEKRNYELEEKRCTLQQRLKTLKYKVTSSRQSLSESSSSESSCSCCVNSDSSSQSTSTSINVPPPTKECQPQPKPLANSFICCDNKSLDSMELQYISKLHDLANRETQMKMQVKEMEIREKAFVDTLKKADQMYASLESKYKKLGTQEGKGNSSKYEKMTKELLEENTCLCDQLQEAKMELKQCVQKLQGPIATHMEQEKRKSVQLQNDLKLASEEIKNKDCCYNQDVCELQKKLGETTENLAAINALNETLQREMCSLSRKYKELQKDLINQKINEAHTLERVNEMVDKNRIMGLSKETQFSISGTKMTDNLKEIARKLSNTLVNVNQCSNCSKIVPQDLKDTMRGIVVLADIVGKACKPNANVDGFDDNNKPPSPPKPGDKNQTPKRSNFENKEPVHDVNSDEPTKLSIKSCGPSGPIDDVESLTSVSSVKDKKNWVKEKGKACNEFVGKVKNKTEDLKIMPLHEAGDAEIVTQVETRGDIGVETALELSHETSKAVHTTAAFTMSGILEVVTEGPVGIIETSMIVTPCGSVEVITKIVDYPDDLKNSEILSIATELGSIKEKISAATAKDVVLISDFQSLDATIEEASSFADTLSIPLSEELAEVDDTLPPAEPICKKSKSLDTDIEIIHEQDGRSEIEQFQVEIEITEPPLIKKLGKILEDVPTTFKKTKLRKKVEEVIENAQNKVTDALKKANHDLTKALEKANQDVETALVSVLVKESEKELVMSCSSTTFHVTVSEFHTPLTTTSIITESLPLHLKF</sequence>
<evidence type="ECO:0000256" key="2">
    <source>
        <dbReference type="SAM" id="MobiDB-lite"/>
    </source>
</evidence>
<proteinExistence type="predicted"/>
<evidence type="ECO:0000313" key="4">
    <source>
        <dbReference type="Proteomes" id="UP001353858"/>
    </source>
</evidence>
<feature type="region of interest" description="Disordered" evidence="2">
    <location>
        <begin position="63"/>
        <end position="86"/>
    </location>
</feature>
<evidence type="ECO:0000313" key="3">
    <source>
        <dbReference type="EMBL" id="KAK4873357.1"/>
    </source>
</evidence>
<feature type="coiled-coil region" evidence="1">
    <location>
        <begin position="690"/>
        <end position="725"/>
    </location>
</feature>
<reference evidence="4" key="1">
    <citation type="submission" date="2023-01" db="EMBL/GenBank/DDBJ databases">
        <title>Key to firefly adult light organ development and bioluminescence: homeobox transcription factors regulate luciferase expression and transportation to peroxisome.</title>
        <authorList>
            <person name="Fu X."/>
        </authorList>
    </citation>
    <scope>NUCLEOTIDE SEQUENCE [LARGE SCALE GENOMIC DNA]</scope>
</reference>
<name>A0AAN7NZ03_9COLE</name>
<gene>
    <name evidence="3" type="ORF">RN001_015386</name>
</gene>
<feature type="compositionally biased region" description="Basic and acidic residues" evidence="2">
    <location>
        <begin position="404"/>
        <end position="421"/>
    </location>
</feature>
<dbReference type="EMBL" id="JARPUR010000007">
    <property type="protein sequence ID" value="KAK4873357.1"/>
    <property type="molecule type" value="Genomic_DNA"/>
</dbReference>
<evidence type="ECO:0000256" key="1">
    <source>
        <dbReference type="SAM" id="Coils"/>
    </source>
</evidence>
<organism evidence="3 4">
    <name type="scientific">Aquatica leii</name>
    <dbReference type="NCBI Taxonomy" id="1421715"/>
    <lineage>
        <taxon>Eukaryota</taxon>
        <taxon>Metazoa</taxon>
        <taxon>Ecdysozoa</taxon>
        <taxon>Arthropoda</taxon>
        <taxon>Hexapoda</taxon>
        <taxon>Insecta</taxon>
        <taxon>Pterygota</taxon>
        <taxon>Neoptera</taxon>
        <taxon>Endopterygota</taxon>
        <taxon>Coleoptera</taxon>
        <taxon>Polyphaga</taxon>
        <taxon>Elateriformia</taxon>
        <taxon>Elateroidea</taxon>
        <taxon>Lampyridae</taxon>
        <taxon>Luciolinae</taxon>
        <taxon>Aquatica</taxon>
    </lineage>
</organism>
<dbReference type="AlphaFoldDB" id="A0AAN7NZ03"/>
<comment type="caution">
    <text evidence="3">The sequence shown here is derived from an EMBL/GenBank/DDBJ whole genome shotgun (WGS) entry which is preliminary data.</text>
</comment>
<accession>A0AAN7NZ03</accession>
<keyword evidence="4" id="KW-1185">Reference proteome</keyword>
<feature type="compositionally biased region" description="Low complexity" evidence="2">
    <location>
        <begin position="63"/>
        <end position="73"/>
    </location>
</feature>
<keyword evidence="1" id="KW-0175">Coiled coil</keyword>
<feature type="region of interest" description="Disordered" evidence="2">
    <location>
        <begin position="376"/>
        <end position="436"/>
    </location>
</feature>
<feature type="coiled-coil region" evidence="1">
    <location>
        <begin position="210"/>
        <end position="269"/>
    </location>
</feature>
<protein>
    <submittedName>
        <fullName evidence="3">Uncharacterized protein</fullName>
    </submittedName>
</protein>